<keyword evidence="2" id="KW-0614">Plasmid</keyword>
<dbReference type="KEGG" id="cms:pCSL0111"/>
<dbReference type="RefSeq" id="WP_012300420.1">
    <property type="nucleotide sequence ID" value="NC_010408.1"/>
</dbReference>
<dbReference type="InterPro" id="IPR024559">
    <property type="entry name" value="DUF3846"/>
</dbReference>
<geneLocation type="plasmid" evidence="2 3">
    <name>pCSL1</name>
</geneLocation>
<keyword evidence="3" id="KW-1185">Reference proteome</keyword>
<dbReference type="AlphaFoldDB" id="B0RJG4"/>
<organism evidence="2 3">
    <name type="scientific">Clavibacter sepedonicus</name>
    <name type="common">Clavibacter michiganensis subsp. sepedonicus</name>
    <dbReference type="NCBI Taxonomy" id="31964"/>
    <lineage>
        <taxon>Bacteria</taxon>
        <taxon>Bacillati</taxon>
        <taxon>Actinomycetota</taxon>
        <taxon>Actinomycetes</taxon>
        <taxon>Micrococcales</taxon>
        <taxon>Microbacteriaceae</taxon>
        <taxon>Clavibacter</taxon>
    </lineage>
</organism>
<dbReference type="HOGENOM" id="CLU_1977632_0_0_11"/>
<evidence type="ECO:0000259" key="1">
    <source>
        <dbReference type="Pfam" id="PF12957"/>
    </source>
</evidence>
<dbReference type="Proteomes" id="UP000001318">
    <property type="component" value="Plasmid pCSL1"/>
</dbReference>
<dbReference type="GeneID" id="32917218"/>
<proteinExistence type="predicted"/>
<name>B0RJG4_CLASE</name>
<protein>
    <recommendedName>
        <fullName evidence="1">DUF3846 domain-containing protein</fullName>
    </recommendedName>
</protein>
<evidence type="ECO:0000313" key="2">
    <source>
        <dbReference type="EMBL" id="CAQ03354.1"/>
    </source>
</evidence>
<dbReference type="Pfam" id="PF12957">
    <property type="entry name" value="DUF3846"/>
    <property type="match status" value="1"/>
</dbReference>
<gene>
    <name evidence="2" type="ordered locus">pCSL0111</name>
</gene>
<accession>B0RJG4</accession>
<dbReference type="EMBL" id="AM849036">
    <property type="protein sequence ID" value="CAQ03354.1"/>
    <property type="molecule type" value="Genomic_DNA"/>
</dbReference>
<feature type="domain" description="DUF3846" evidence="1">
    <location>
        <begin position="14"/>
        <end position="102"/>
    </location>
</feature>
<evidence type="ECO:0000313" key="3">
    <source>
        <dbReference type="Proteomes" id="UP000001318"/>
    </source>
</evidence>
<sequence>MNGIRCGLDGVTDVIELDDEHLLAQLQEAVGGTIEVLEVTPACDLVIDEEGKLKGYPRNSVATALAEALDIGLAPGDYIAGPAVLIGTNPDGYLGPVPAHVMEALISVSGHLAREDAPRPSTTEER</sequence>
<dbReference type="OrthoDB" id="5190697at2"/>
<reference evidence="2 3" key="1">
    <citation type="journal article" date="2008" name="J. Bacteriol.">
        <title>Genome of the actinomycete plant pathogen Clavibacter michiganensis subsp. sepedonicus suggests recent niche adaptation.</title>
        <authorList>
            <person name="Bentley S.D."/>
            <person name="Corton C."/>
            <person name="Brown S.E."/>
            <person name="Barron A."/>
            <person name="Clark L."/>
            <person name="Doggett J."/>
            <person name="Harris B."/>
            <person name="Ormond D."/>
            <person name="Quail M.A."/>
            <person name="May G."/>
            <person name="Francis D."/>
            <person name="Knudson D."/>
            <person name="Parkhill J."/>
            <person name="Ishimaru C.A."/>
        </authorList>
    </citation>
    <scope>NUCLEOTIDE SEQUENCE [LARGE SCALE GENOMIC DNA]</scope>
    <source>
        <strain evidence="3">ATCC 33113 / DSM 20744 / JCM 9667 / LMG 2889 / ICMP 2535 / C-1</strain>
    </source>
</reference>